<organism evidence="3 4">
    <name type="scientific">Mycolicibacterium moriokaense</name>
    <dbReference type="NCBI Taxonomy" id="39691"/>
    <lineage>
        <taxon>Bacteria</taxon>
        <taxon>Bacillati</taxon>
        <taxon>Actinomycetota</taxon>
        <taxon>Actinomycetes</taxon>
        <taxon>Mycobacteriales</taxon>
        <taxon>Mycobacteriaceae</taxon>
        <taxon>Mycolicibacterium</taxon>
    </lineage>
</organism>
<evidence type="ECO:0000313" key="4">
    <source>
        <dbReference type="Proteomes" id="UP000247781"/>
    </source>
</evidence>
<proteinExistence type="predicted"/>
<evidence type="ECO:0008006" key="5">
    <source>
        <dbReference type="Google" id="ProtNLM"/>
    </source>
</evidence>
<dbReference type="SUPFAM" id="SSF56349">
    <property type="entry name" value="DNA breaking-rejoining enzymes"/>
    <property type="match status" value="1"/>
</dbReference>
<dbReference type="InterPro" id="IPR010998">
    <property type="entry name" value="Integrase_recombinase_N"/>
</dbReference>
<dbReference type="GO" id="GO:0015074">
    <property type="term" value="P:DNA integration"/>
    <property type="evidence" value="ECO:0007669"/>
    <property type="project" value="InterPro"/>
</dbReference>
<dbReference type="Proteomes" id="UP000247781">
    <property type="component" value="Unassembled WGS sequence"/>
</dbReference>
<keyword evidence="1" id="KW-0238">DNA-binding</keyword>
<comment type="caution">
    <text evidence="3">The sequence shown here is derived from an EMBL/GenBank/DDBJ whole genome shotgun (WGS) entry which is preliminary data.</text>
</comment>
<evidence type="ECO:0000256" key="2">
    <source>
        <dbReference type="ARBA" id="ARBA00023172"/>
    </source>
</evidence>
<dbReference type="GO" id="GO:0006310">
    <property type="term" value="P:DNA recombination"/>
    <property type="evidence" value="ECO:0007669"/>
    <property type="project" value="UniProtKB-KW"/>
</dbReference>
<dbReference type="InterPro" id="IPR013762">
    <property type="entry name" value="Integrase-like_cat_sf"/>
</dbReference>
<dbReference type="EMBL" id="QJJU01000028">
    <property type="protein sequence ID" value="PXX01530.1"/>
    <property type="molecule type" value="Genomic_DNA"/>
</dbReference>
<keyword evidence="2" id="KW-0233">DNA recombination</keyword>
<dbReference type="AlphaFoldDB" id="A0A318HFQ8"/>
<name>A0A318HFQ8_9MYCO</name>
<reference evidence="4" key="1">
    <citation type="submission" date="2018-05" db="EMBL/GenBank/DDBJ databases">
        <authorList>
            <person name="Deangelis K."/>
            <person name="Huntemann M."/>
            <person name="Clum A."/>
            <person name="Pillay M."/>
            <person name="Palaniappan K."/>
            <person name="Varghese N."/>
            <person name="Mikhailova N."/>
            <person name="Stamatis D."/>
            <person name="Reddy T."/>
            <person name="Daum C."/>
            <person name="Shapiro N."/>
            <person name="Ivanova N."/>
            <person name="Kyrpides N."/>
            <person name="Woyke T."/>
        </authorList>
    </citation>
    <scope>NUCLEOTIDE SEQUENCE [LARGE SCALE GENOMIC DNA]</scope>
    <source>
        <strain evidence="4">GAS496</strain>
    </source>
</reference>
<accession>A0A318HFQ8</accession>
<evidence type="ECO:0000256" key="1">
    <source>
        <dbReference type="ARBA" id="ARBA00023125"/>
    </source>
</evidence>
<dbReference type="Gene3D" id="1.10.443.10">
    <property type="entry name" value="Intergrase catalytic core"/>
    <property type="match status" value="1"/>
</dbReference>
<dbReference type="InterPro" id="IPR011010">
    <property type="entry name" value="DNA_brk_join_enz"/>
</dbReference>
<sequence>MVAGYLRDAAQARNADGEPLYAAATVRRWAASIADRHGMSDYSSPTTNSAVRQALSAITKGGPTTTARSSRPAAPLLTADITAMIAAARKGTIGWATEVLERRDSALVLMGYAGALGRRDLVAMLCGDLTSHPHDGLQVAVRRPNGTGAVELPPAESHYACPSCAVLRWMQVVAAFDSGGRAAVIRLIKAAGPFEEHICGAPLPRTRARSPFFRSIRKNGNLSPTPLSGASIHLAVRRRARMAGYDDDFVAGLGAQSLRAGFIAQALRNKADIASILRQTGHVSQAALQRYAPAEPGDGNAVTGLGL</sequence>
<reference evidence="3 4" key="2">
    <citation type="submission" date="2018-06" db="EMBL/GenBank/DDBJ databases">
        <title>Sequencing of bacterial isolates from soil warming experiment in Harvard Forest, Massachusetts, USA.</title>
        <authorList>
            <person name="Deangelis K.PhD."/>
        </authorList>
    </citation>
    <scope>NUCLEOTIDE SEQUENCE [LARGE SCALE GENOMIC DNA]</scope>
    <source>
        <strain evidence="3 4">GAS496</strain>
    </source>
</reference>
<dbReference type="GO" id="GO:0003677">
    <property type="term" value="F:DNA binding"/>
    <property type="evidence" value="ECO:0007669"/>
    <property type="project" value="UniProtKB-KW"/>
</dbReference>
<protein>
    <recommendedName>
        <fullName evidence="5">Integrase</fullName>
    </recommendedName>
</protein>
<gene>
    <name evidence="3" type="ORF">C8E89_12816</name>
</gene>
<keyword evidence="4" id="KW-1185">Reference proteome</keyword>
<evidence type="ECO:0000313" key="3">
    <source>
        <dbReference type="EMBL" id="PXX01530.1"/>
    </source>
</evidence>
<dbReference type="Gene3D" id="1.10.150.130">
    <property type="match status" value="1"/>
</dbReference>